<organism evidence="1 2">
    <name type="scientific">Smallanthus sonchifolius</name>
    <dbReference type="NCBI Taxonomy" id="185202"/>
    <lineage>
        <taxon>Eukaryota</taxon>
        <taxon>Viridiplantae</taxon>
        <taxon>Streptophyta</taxon>
        <taxon>Embryophyta</taxon>
        <taxon>Tracheophyta</taxon>
        <taxon>Spermatophyta</taxon>
        <taxon>Magnoliopsida</taxon>
        <taxon>eudicotyledons</taxon>
        <taxon>Gunneridae</taxon>
        <taxon>Pentapetalae</taxon>
        <taxon>asterids</taxon>
        <taxon>campanulids</taxon>
        <taxon>Asterales</taxon>
        <taxon>Asteraceae</taxon>
        <taxon>Asteroideae</taxon>
        <taxon>Heliantheae alliance</taxon>
        <taxon>Millerieae</taxon>
        <taxon>Smallanthus</taxon>
    </lineage>
</organism>
<protein>
    <submittedName>
        <fullName evidence="1">Uncharacterized protein</fullName>
    </submittedName>
</protein>
<dbReference type="Proteomes" id="UP001056120">
    <property type="component" value="Linkage Group LG20"/>
</dbReference>
<evidence type="ECO:0000313" key="1">
    <source>
        <dbReference type="EMBL" id="KAI3741134.1"/>
    </source>
</evidence>
<sequence length="67" mass="7542">MIQPLIGNINVSTLFPLSISAKSIQLIGFAASDLQLSTNLYKTRVQCCPTRKIEDKWDVYRSAELKL</sequence>
<keyword evidence="2" id="KW-1185">Reference proteome</keyword>
<name>A0ACB9D3J3_9ASTR</name>
<proteinExistence type="predicted"/>
<dbReference type="EMBL" id="CM042037">
    <property type="protein sequence ID" value="KAI3741134.1"/>
    <property type="molecule type" value="Genomic_DNA"/>
</dbReference>
<reference evidence="2" key="1">
    <citation type="journal article" date="2022" name="Mol. Ecol. Resour.">
        <title>The genomes of chicory, endive, great burdock and yacon provide insights into Asteraceae palaeo-polyploidization history and plant inulin production.</title>
        <authorList>
            <person name="Fan W."/>
            <person name="Wang S."/>
            <person name="Wang H."/>
            <person name="Wang A."/>
            <person name="Jiang F."/>
            <person name="Liu H."/>
            <person name="Zhao H."/>
            <person name="Xu D."/>
            <person name="Zhang Y."/>
        </authorList>
    </citation>
    <scope>NUCLEOTIDE SEQUENCE [LARGE SCALE GENOMIC DNA]</scope>
    <source>
        <strain evidence="2">cv. Yunnan</strain>
    </source>
</reference>
<evidence type="ECO:0000313" key="2">
    <source>
        <dbReference type="Proteomes" id="UP001056120"/>
    </source>
</evidence>
<reference evidence="1 2" key="2">
    <citation type="journal article" date="2022" name="Mol. Ecol. Resour.">
        <title>The genomes of chicory, endive, great burdock and yacon provide insights into Asteraceae paleo-polyploidization history and plant inulin production.</title>
        <authorList>
            <person name="Fan W."/>
            <person name="Wang S."/>
            <person name="Wang H."/>
            <person name="Wang A."/>
            <person name="Jiang F."/>
            <person name="Liu H."/>
            <person name="Zhao H."/>
            <person name="Xu D."/>
            <person name="Zhang Y."/>
        </authorList>
    </citation>
    <scope>NUCLEOTIDE SEQUENCE [LARGE SCALE GENOMIC DNA]</scope>
    <source>
        <strain evidence="2">cv. Yunnan</strain>
        <tissue evidence="1">Leaves</tissue>
    </source>
</reference>
<gene>
    <name evidence="1" type="ORF">L1987_58801</name>
</gene>
<comment type="caution">
    <text evidence="1">The sequence shown here is derived from an EMBL/GenBank/DDBJ whole genome shotgun (WGS) entry which is preliminary data.</text>
</comment>
<accession>A0ACB9D3J3</accession>